<feature type="domain" description="SOCS box" evidence="1">
    <location>
        <begin position="78"/>
        <end position="124"/>
    </location>
</feature>
<name>A0A183HD32_9BILA</name>
<keyword evidence="3" id="KW-1185">Reference proteome</keyword>
<dbReference type="SMART" id="SM00253">
    <property type="entry name" value="SOCS"/>
    <property type="match status" value="1"/>
</dbReference>
<evidence type="ECO:0000313" key="4">
    <source>
        <dbReference type="WBParaSite" id="OFLC_0000539301-mRNA-1"/>
    </source>
</evidence>
<dbReference type="FunFam" id="1.10.750.20:FF:000001">
    <property type="entry name" value="Ankyrin repeat and SOCS box containing 1"/>
    <property type="match status" value="1"/>
</dbReference>
<evidence type="ECO:0000259" key="1">
    <source>
        <dbReference type="PROSITE" id="PS50225"/>
    </source>
</evidence>
<dbReference type="InterPro" id="IPR036036">
    <property type="entry name" value="SOCS_box-like_dom_sf"/>
</dbReference>
<gene>
    <name evidence="2" type="ORF">OFLC_LOCUS5394</name>
</gene>
<dbReference type="PROSITE" id="PS50225">
    <property type="entry name" value="SOCS"/>
    <property type="match status" value="1"/>
</dbReference>
<sequence>MNDLRHLKKINEDFNDFNKEQEIIEARINRVYYRCIYPDLNIDELRLKLNKPDMKIGKEEVCSLFERTMGHANEIYEKVSTLLHLCRLAIRKSFPTSQLANGQFVENLPIPSYLKDYLDCYRCDIFETFFE</sequence>
<evidence type="ECO:0000313" key="3">
    <source>
        <dbReference type="Proteomes" id="UP000267606"/>
    </source>
</evidence>
<dbReference type="SMART" id="SM00969">
    <property type="entry name" value="SOCS_box"/>
    <property type="match status" value="1"/>
</dbReference>
<reference evidence="2 3" key="2">
    <citation type="submission" date="2018-11" db="EMBL/GenBank/DDBJ databases">
        <authorList>
            <consortium name="Pathogen Informatics"/>
        </authorList>
    </citation>
    <scope>NUCLEOTIDE SEQUENCE [LARGE SCALE GENOMIC DNA]</scope>
</reference>
<accession>A0A183HD32</accession>
<dbReference type="WBParaSite" id="OFLC_0000539301-mRNA-1">
    <property type="protein sequence ID" value="OFLC_0000539301-mRNA-1"/>
    <property type="gene ID" value="OFLC_0000539301"/>
</dbReference>
<protein>
    <submittedName>
        <fullName evidence="4">SOCS box domain-containing protein</fullName>
    </submittedName>
</protein>
<proteinExistence type="predicted"/>
<dbReference type="InterPro" id="IPR001496">
    <property type="entry name" value="SOCS_box"/>
</dbReference>
<evidence type="ECO:0000313" key="2">
    <source>
        <dbReference type="EMBL" id="VDO42995.1"/>
    </source>
</evidence>
<dbReference type="Gene3D" id="1.10.750.20">
    <property type="entry name" value="SOCS box"/>
    <property type="match status" value="1"/>
</dbReference>
<organism evidence="4">
    <name type="scientific">Onchocerca flexuosa</name>
    <dbReference type="NCBI Taxonomy" id="387005"/>
    <lineage>
        <taxon>Eukaryota</taxon>
        <taxon>Metazoa</taxon>
        <taxon>Ecdysozoa</taxon>
        <taxon>Nematoda</taxon>
        <taxon>Chromadorea</taxon>
        <taxon>Rhabditida</taxon>
        <taxon>Spirurina</taxon>
        <taxon>Spiruromorpha</taxon>
        <taxon>Filarioidea</taxon>
        <taxon>Onchocercidae</taxon>
        <taxon>Onchocerca</taxon>
    </lineage>
</organism>
<dbReference type="EMBL" id="UZAJ01004610">
    <property type="protein sequence ID" value="VDO42995.1"/>
    <property type="molecule type" value="Genomic_DNA"/>
</dbReference>
<reference evidence="4" key="1">
    <citation type="submission" date="2016-06" db="UniProtKB">
        <authorList>
            <consortium name="WormBaseParasite"/>
        </authorList>
    </citation>
    <scope>IDENTIFICATION</scope>
</reference>
<dbReference type="GO" id="GO:0035556">
    <property type="term" value="P:intracellular signal transduction"/>
    <property type="evidence" value="ECO:0007669"/>
    <property type="project" value="InterPro"/>
</dbReference>
<dbReference type="Pfam" id="PF07525">
    <property type="entry name" value="SOCS_box"/>
    <property type="match status" value="1"/>
</dbReference>
<dbReference type="Proteomes" id="UP000267606">
    <property type="component" value="Unassembled WGS sequence"/>
</dbReference>
<dbReference type="SUPFAM" id="SSF158235">
    <property type="entry name" value="SOCS box-like"/>
    <property type="match status" value="1"/>
</dbReference>
<dbReference type="AlphaFoldDB" id="A0A183HD32"/>